<feature type="compositionally biased region" description="Polar residues" evidence="1">
    <location>
        <begin position="1168"/>
        <end position="1180"/>
    </location>
</feature>
<feature type="region of interest" description="Disordered" evidence="1">
    <location>
        <begin position="1149"/>
        <end position="1180"/>
    </location>
</feature>
<evidence type="ECO:0000256" key="1">
    <source>
        <dbReference type="SAM" id="MobiDB-lite"/>
    </source>
</evidence>
<dbReference type="EMBL" id="VXIV02003166">
    <property type="protein sequence ID" value="KAF6020509.1"/>
    <property type="molecule type" value="Genomic_DNA"/>
</dbReference>
<dbReference type="Proteomes" id="UP000593567">
    <property type="component" value="Unassembled WGS sequence"/>
</dbReference>
<dbReference type="OrthoDB" id="8962799at2759"/>
<accession>A0A7J7J2W7</accession>
<organism evidence="2 3">
    <name type="scientific">Bugula neritina</name>
    <name type="common">Brown bryozoan</name>
    <name type="synonym">Sertularia neritina</name>
    <dbReference type="NCBI Taxonomy" id="10212"/>
    <lineage>
        <taxon>Eukaryota</taxon>
        <taxon>Metazoa</taxon>
        <taxon>Spiralia</taxon>
        <taxon>Lophotrochozoa</taxon>
        <taxon>Bryozoa</taxon>
        <taxon>Gymnolaemata</taxon>
        <taxon>Cheilostomatida</taxon>
        <taxon>Flustrina</taxon>
        <taxon>Buguloidea</taxon>
        <taxon>Bugulidae</taxon>
        <taxon>Bugula</taxon>
    </lineage>
</organism>
<protein>
    <submittedName>
        <fullName evidence="2">Uncharacterized protein</fullName>
    </submittedName>
</protein>
<feature type="compositionally biased region" description="Polar residues" evidence="1">
    <location>
        <begin position="978"/>
        <end position="987"/>
    </location>
</feature>
<feature type="compositionally biased region" description="Polar residues" evidence="1">
    <location>
        <begin position="345"/>
        <end position="355"/>
    </location>
</feature>
<dbReference type="AlphaFoldDB" id="A0A7J7J2W7"/>
<feature type="region of interest" description="Disordered" evidence="1">
    <location>
        <begin position="972"/>
        <end position="1011"/>
    </location>
</feature>
<reference evidence="2" key="1">
    <citation type="submission" date="2020-06" db="EMBL/GenBank/DDBJ databases">
        <title>Draft genome of Bugula neritina, a colonial animal packing powerful symbionts and potential medicines.</title>
        <authorList>
            <person name="Rayko M."/>
        </authorList>
    </citation>
    <scope>NUCLEOTIDE SEQUENCE [LARGE SCALE GENOMIC DNA]</scope>
    <source>
        <strain evidence="2">Kwan_BN1</strain>
    </source>
</reference>
<comment type="caution">
    <text evidence="2">The sequence shown here is derived from an EMBL/GenBank/DDBJ whole genome shotgun (WGS) entry which is preliminary data.</text>
</comment>
<sequence>MVRIVTESSQDTKVCIRDGYGQTFTEALSSSKILVLFDSRLEWVHVLTAETLEIEEIKVLPPEVSPGCWNVNSHFYSPPGLTEKRATAPETCTVRPIKRPIKRSIIDLLLPSSCWPSQTEMMNSDVKLQITNTHNNTSNVIADSNQIESTLQPDQTISKISCWQFQEVKEASNSSSLKKLSQSPVDQYNCYSSNAAATSGQMLAFKSDSSGVDLSHANPSYMTASSDSSSCAKRTKRTWKAGDLLANVFDTEREQIYEPMATKLVDTPSLKNEKTLTPSRFEKALHLVSIGRFENALDFFLLSPHQSTSSSEIKQMAYLTNLKRNGVEKNSISVRDFLRLCHSNPPAQTPTNSSIGHDHQSETSELPTSSSKMPSVVDFDPRDKAVAGYMNDPTYYPKNFSFHNYKNYLHSKQTSKDKSRKKSLKTTIAARYQKNLMPTLYAASFRTLKPRSTGSAALVIPNSSQSMLSKPLKTPFYRSKGPCSTTVVSKPSAFNINASSSNSYNATNSKALVSPAAPSTEKTPVLSSSVSSLKDESLKNSAEMLLKKSDLKSRSILRKKLPVQQPPTSLLALKPTIVPRKDVPLMNLPTGFVLITSSNVISVGVPTVSDSLNGMPAGPTTVPQSFNGTPVVPRSLSGIPVGPSSVRQAVNAIPLGPSTVPGSINGILVFPSTVLQSPNGIPVVPQSLNGIPVGPSTAPQSFNGLPLSPSTGPQVVYSLKKAVMSFAPVSGRPDARKANVHSHPVSLTSDKKLYSMSQSTNNALLSQVGHSMTDASKNSFTVKNRVSQPNTSGFGNCATVLMQKPVDSSVYTCKHGALTTAMPNDKSTLSSVFNQQISEKSTYIKATKACEGSNFELGIMTPKTVQSSNNRPMVKSLDFLDPKISSQAHSNKVAASVDSTKITVKTKGTSIFSDPSDKLKGLLHHKVNGCANSQWSARLFSNKDLDEMAQLTEFFPTKNARKATVSQNAVDSMLASPHNPSQRSLTKSPKRCTISPKYKSGNTNQGTAGHHKESLGQKVYMFQDRLIKQPYVCLTKLPETVYNLATKQTLRLIKHQDIVSTNLFEEMYLPSQSTSEPVRKRILSDLDTCSPSKKQRKFTQDIVSSPLKQIPTATSNFPLLMAENDKVTRVQKNKKAVIDILSSLQPAVLKEKSSVNSSDPARCDSSRRSTSTHPPNKSTKILPTYQVAGHKRNRNFESPTPLPAKKSRLGKLVPSTNIPLPSNGMKYYISICPTGKQPMDEDICSVNDDEDIVILDTLEGKPIKNVISIDNL</sequence>
<feature type="compositionally biased region" description="Polar residues" evidence="1">
    <location>
        <begin position="363"/>
        <end position="373"/>
    </location>
</feature>
<evidence type="ECO:0000313" key="3">
    <source>
        <dbReference type="Proteomes" id="UP000593567"/>
    </source>
</evidence>
<name>A0A7J7J2W7_BUGNE</name>
<evidence type="ECO:0000313" key="2">
    <source>
        <dbReference type="EMBL" id="KAF6020509.1"/>
    </source>
</evidence>
<gene>
    <name evidence="2" type="ORF">EB796_021199</name>
</gene>
<proteinExistence type="predicted"/>
<keyword evidence="3" id="KW-1185">Reference proteome</keyword>
<feature type="region of interest" description="Disordered" evidence="1">
    <location>
        <begin position="343"/>
        <end position="377"/>
    </location>
</feature>